<evidence type="ECO:0000313" key="6">
    <source>
        <dbReference type="EMBL" id="EIM19933.1"/>
    </source>
</evidence>
<proteinExistence type="inferred from homology"/>
<keyword evidence="1" id="KW-0346">Stress response</keyword>
<dbReference type="eggNOG" id="KOG0710">
    <property type="taxonomic scope" value="Eukaryota"/>
</dbReference>
<dbReference type="InterPro" id="IPR002068">
    <property type="entry name" value="A-crystallin/Hsp20_dom"/>
</dbReference>
<evidence type="ECO:0000256" key="2">
    <source>
        <dbReference type="PROSITE-ProRule" id="PRU00285"/>
    </source>
</evidence>
<name>I4Y7J1_WALMC</name>
<dbReference type="Gene3D" id="2.60.40.790">
    <property type="match status" value="2"/>
</dbReference>
<reference evidence="6 7" key="1">
    <citation type="journal article" date="2012" name="Fungal Genet. Biol.">
        <title>The genome of the xerotolerant mold Wallemia sebi reveals adaptations to osmotic stress and suggests cryptic sexual reproduction.</title>
        <authorList>
            <person name="Padamsee M."/>
            <person name="Kumar T.K.A."/>
            <person name="Riley R."/>
            <person name="Binder M."/>
            <person name="Boyd A."/>
            <person name="Calvo A.M."/>
            <person name="Furukawa K."/>
            <person name="Hesse C."/>
            <person name="Hohmann S."/>
            <person name="James T.Y."/>
            <person name="LaButti K."/>
            <person name="Lapidus A."/>
            <person name="Lindquist E."/>
            <person name="Lucas S."/>
            <person name="Miller K."/>
            <person name="Shantappa S."/>
            <person name="Grigoriev I.V."/>
            <person name="Hibbett D.S."/>
            <person name="McLaughlin D.J."/>
            <person name="Spatafora J.W."/>
            <person name="Aime M.C."/>
        </authorList>
    </citation>
    <scope>NUCLEOTIDE SEQUENCE [LARGE SCALE GENOMIC DNA]</scope>
    <source>
        <strain evidence="7">ATCC MYA-4683 / CBS 633.66</strain>
        <strain evidence="6">CBS 633.66</strain>
    </source>
</reference>
<dbReference type="HOGENOM" id="CLU_1147959_0_0_1"/>
<dbReference type="InterPro" id="IPR031107">
    <property type="entry name" value="Small_HSP"/>
</dbReference>
<dbReference type="STRING" id="671144.I4Y7J1"/>
<dbReference type="Proteomes" id="UP000005242">
    <property type="component" value="Unassembled WGS sequence"/>
</dbReference>
<feature type="domain" description="SHSP" evidence="4">
    <location>
        <begin position="129"/>
        <end position="242"/>
    </location>
</feature>
<dbReference type="PROSITE" id="PS01031">
    <property type="entry name" value="SHSP"/>
    <property type="match status" value="1"/>
</dbReference>
<dbReference type="AlphaFoldDB" id="I4Y7J1"/>
<dbReference type="RefSeq" id="XP_006960069.1">
    <property type="nucleotide sequence ID" value="XM_006960007.1"/>
</dbReference>
<protein>
    <submittedName>
        <fullName evidence="6">HSP20-like chaperone</fullName>
    </submittedName>
</protein>
<dbReference type="GeneID" id="18475069"/>
<dbReference type="SUPFAM" id="SSF49764">
    <property type="entry name" value="HSP20-like chaperones"/>
    <property type="match status" value="2"/>
</dbReference>
<evidence type="ECO:0000313" key="5">
    <source>
        <dbReference type="EMBL" id="EIM19930.1"/>
    </source>
</evidence>
<dbReference type="Pfam" id="PF00011">
    <property type="entry name" value="HSP20"/>
    <property type="match status" value="2"/>
</dbReference>
<dbReference type="PANTHER" id="PTHR11527">
    <property type="entry name" value="HEAT-SHOCK PROTEIN 20 FAMILY MEMBER"/>
    <property type="match status" value="1"/>
</dbReference>
<gene>
    <name evidence="6" type="ORF">WALSEDRAFT_65934</name>
    <name evidence="5" type="ORF">WALSEDRAFT_70282</name>
</gene>
<comment type="similarity">
    <text evidence="2 3">Belongs to the small heat shock protein (HSP20) family.</text>
</comment>
<dbReference type="OrthoDB" id="1431247at2759"/>
<dbReference type="CDD" id="cd06464">
    <property type="entry name" value="ACD_sHsps-like"/>
    <property type="match status" value="1"/>
</dbReference>
<dbReference type="EMBL" id="JH668244">
    <property type="protein sequence ID" value="EIM19933.1"/>
    <property type="molecule type" value="Genomic_DNA"/>
</dbReference>
<dbReference type="GeneID" id="18475707"/>
<dbReference type="EMBL" id="JH668244">
    <property type="protein sequence ID" value="EIM19930.1"/>
    <property type="molecule type" value="Genomic_DNA"/>
</dbReference>
<sequence length="242" mass="28116">MTIFYNQPSNFEFPIEFFIEEVAPRKHVNTAPSTSKPRLDLLEYENSYEARLNLAGYKKEELDISIHDHKITVKATHPAEEDKDNGFSYLINESRLKHTMTIFYNQPSNFEFPIEFFIEEVAPRKHVNTAPSTSKPRLDLLEYENSYEARLNLAGYKKEELDISIHDHKITVKATHPAEEDKDNGFSYLINESRSSSIASRTWKLPEHVTEDNIHASYTDGLLTLRYSRHAPESEPKRININ</sequence>
<keyword evidence="7" id="KW-1185">Reference proteome</keyword>
<dbReference type="KEGG" id="wse:WALSEDRAFT_65934"/>
<evidence type="ECO:0000256" key="3">
    <source>
        <dbReference type="RuleBase" id="RU003616"/>
    </source>
</evidence>
<evidence type="ECO:0000313" key="7">
    <source>
        <dbReference type="Proteomes" id="UP000005242"/>
    </source>
</evidence>
<dbReference type="RefSeq" id="XP_006960072.1">
    <property type="nucleotide sequence ID" value="XM_006960010.1"/>
</dbReference>
<evidence type="ECO:0000259" key="4">
    <source>
        <dbReference type="PROSITE" id="PS01031"/>
    </source>
</evidence>
<evidence type="ECO:0000256" key="1">
    <source>
        <dbReference type="ARBA" id="ARBA00023016"/>
    </source>
</evidence>
<dbReference type="InterPro" id="IPR008978">
    <property type="entry name" value="HSP20-like_chaperone"/>
</dbReference>
<dbReference type="KEGG" id="wse:WALSEDRAFT_70282"/>
<accession>I4Y7J1</accession>
<organism evidence="6 7">
    <name type="scientific">Wallemia mellicola (strain ATCC MYA-4683 / CBS 633.66)</name>
    <name type="common">Wallemia sebi (CBS 633.66)</name>
    <dbReference type="NCBI Taxonomy" id="671144"/>
    <lineage>
        <taxon>Eukaryota</taxon>
        <taxon>Fungi</taxon>
        <taxon>Dikarya</taxon>
        <taxon>Basidiomycota</taxon>
        <taxon>Wallemiomycotina</taxon>
        <taxon>Wallemiomycetes</taxon>
        <taxon>Wallemiales</taxon>
        <taxon>Wallemiaceae</taxon>
        <taxon>Wallemia</taxon>
    </lineage>
</organism>